<evidence type="ECO:0000313" key="1">
    <source>
        <dbReference type="EMBL" id="MBU4693956.1"/>
    </source>
</evidence>
<evidence type="ECO:0000313" key="2">
    <source>
        <dbReference type="Proteomes" id="UP000812267"/>
    </source>
</evidence>
<sequence length="60" mass="7327">MSRHLKMEEFDFIFEVYPKYGKSEAIKAFWNISPKTKFVKRKHLARRIAKIIKYYNLGMK</sequence>
<comment type="caution">
    <text evidence="1">The sequence shown here is derived from an EMBL/GenBank/DDBJ whole genome shotgun (WGS) entry which is preliminary data.</text>
</comment>
<gene>
    <name evidence="1" type="ORF">KQ878_03640</name>
</gene>
<protein>
    <submittedName>
        <fullName evidence="1">Uncharacterized protein</fullName>
    </submittedName>
</protein>
<keyword evidence="2" id="KW-1185">Reference proteome</keyword>
<dbReference type="RefSeq" id="WP_216567963.1">
    <property type="nucleotide sequence ID" value="NZ_JAHMHK010000011.1"/>
</dbReference>
<reference evidence="1" key="1">
    <citation type="submission" date="2021-06" db="EMBL/GenBank/DDBJ databases">
        <title>Novel Mycoplasma species detected in California sea lions (Zalophus californianus) from the USA.</title>
        <authorList>
            <person name="Volokhov D.V."/>
            <person name="Furtak V.A."/>
            <person name="Zagorodnyaya T.A."/>
        </authorList>
    </citation>
    <scope>NUCLEOTIDE SEQUENCE [LARGE SCALE GENOMIC DNA]</scope>
    <source>
        <strain evidence="1">CSL 4779</strain>
    </source>
</reference>
<dbReference type="EMBL" id="JAHMHK010000011">
    <property type="protein sequence ID" value="MBU4693956.1"/>
    <property type="molecule type" value="Genomic_DNA"/>
</dbReference>
<name>A0ABS6DSH9_9MOLU</name>
<organism evidence="1 2">
    <name type="scientific">Mycoplasma zalophidermidis</name>
    <dbReference type="NCBI Taxonomy" id="398174"/>
    <lineage>
        <taxon>Bacteria</taxon>
        <taxon>Bacillati</taxon>
        <taxon>Mycoplasmatota</taxon>
        <taxon>Mollicutes</taxon>
        <taxon>Mycoplasmataceae</taxon>
        <taxon>Mycoplasma</taxon>
    </lineage>
</organism>
<dbReference type="Proteomes" id="UP000812267">
    <property type="component" value="Unassembled WGS sequence"/>
</dbReference>
<accession>A0ABS6DSH9</accession>
<proteinExistence type="predicted"/>